<protein>
    <recommendedName>
        <fullName evidence="12">Fluoride ion transporter CrcB</fullName>
    </recommendedName>
</protein>
<dbReference type="InterPro" id="IPR003691">
    <property type="entry name" value="FluC"/>
</dbReference>
<evidence type="ECO:0000256" key="1">
    <source>
        <dbReference type="ARBA" id="ARBA00002598"/>
    </source>
</evidence>
<accession>A0ABD3Q5N8</accession>
<dbReference type="PANTHER" id="PTHR28259:SF1">
    <property type="entry name" value="FLUORIDE EXPORT PROTEIN 1-RELATED"/>
    <property type="match status" value="1"/>
</dbReference>
<keyword evidence="5 9" id="KW-1133">Transmembrane helix</keyword>
<evidence type="ECO:0008006" key="12">
    <source>
        <dbReference type="Google" id="ProtNLM"/>
    </source>
</evidence>
<comment type="similarity">
    <text evidence="7">Belongs to the fluoride channel Fluc/FEX (TC 1.A.43) family.</text>
</comment>
<dbReference type="Proteomes" id="UP001530315">
    <property type="component" value="Unassembled WGS sequence"/>
</dbReference>
<dbReference type="GO" id="GO:1903425">
    <property type="term" value="F:fluoride transmembrane transporter activity"/>
    <property type="evidence" value="ECO:0007669"/>
    <property type="project" value="UniProtKB-ARBA"/>
</dbReference>
<reference evidence="10 11" key="1">
    <citation type="submission" date="2024-10" db="EMBL/GenBank/DDBJ databases">
        <title>Updated reference genomes for cyclostephanoid diatoms.</title>
        <authorList>
            <person name="Roberts W.R."/>
            <person name="Alverson A.J."/>
        </authorList>
    </citation>
    <scope>NUCLEOTIDE SEQUENCE [LARGE SCALE GENOMIC DNA]</scope>
    <source>
        <strain evidence="10 11">AJA276-08</strain>
    </source>
</reference>
<comment type="caution">
    <text evidence="10">The sequence shown here is derived from an EMBL/GenBank/DDBJ whole genome shotgun (WGS) entry which is preliminary data.</text>
</comment>
<keyword evidence="11" id="KW-1185">Reference proteome</keyword>
<evidence type="ECO:0000256" key="5">
    <source>
        <dbReference type="ARBA" id="ARBA00022989"/>
    </source>
</evidence>
<dbReference type="EMBL" id="JALLAZ020000451">
    <property type="protein sequence ID" value="KAL3794836.1"/>
    <property type="molecule type" value="Genomic_DNA"/>
</dbReference>
<dbReference type="Pfam" id="PF02537">
    <property type="entry name" value="CRCB"/>
    <property type="match status" value="1"/>
</dbReference>
<evidence type="ECO:0000256" key="2">
    <source>
        <dbReference type="ARBA" id="ARBA00004651"/>
    </source>
</evidence>
<keyword evidence="3" id="KW-1003">Cell membrane</keyword>
<dbReference type="AlphaFoldDB" id="A0ABD3Q5N8"/>
<comment type="subcellular location">
    <subcellularLocation>
        <location evidence="2">Cell membrane</location>
        <topology evidence="2">Multi-pass membrane protein</topology>
    </subcellularLocation>
</comment>
<organism evidence="10 11">
    <name type="scientific">Stephanodiscus triporus</name>
    <dbReference type="NCBI Taxonomy" id="2934178"/>
    <lineage>
        <taxon>Eukaryota</taxon>
        <taxon>Sar</taxon>
        <taxon>Stramenopiles</taxon>
        <taxon>Ochrophyta</taxon>
        <taxon>Bacillariophyta</taxon>
        <taxon>Coscinodiscophyceae</taxon>
        <taxon>Thalassiosirophycidae</taxon>
        <taxon>Stephanodiscales</taxon>
        <taxon>Stephanodiscaceae</taxon>
        <taxon>Stephanodiscus</taxon>
    </lineage>
</organism>
<evidence type="ECO:0000256" key="4">
    <source>
        <dbReference type="ARBA" id="ARBA00022692"/>
    </source>
</evidence>
<name>A0ABD3Q5N8_9STRA</name>
<dbReference type="GO" id="GO:0005886">
    <property type="term" value="C:plasma membrane"/>
    <property type="evidence" value="ECO:0007669"/>
    <property type="project" value="UniProtKB-SubCell"/>
</dbReference>
<proteinExistence type="inferred from homology"/>
<evidence type="ECO:0000313" key="10">
    <source>
        <dbReference type="EMBL" id="KAL3794836.1"/>
    </source>
</evidence>
<evidence type="ECO:0000256" key="3">
    <source>
        <dbReference type="ARBA" id="ARBA00022475"/>
    </source>
</evidence>
<feature type="transmembrane region" description="Helical" evidence="9">
    <location>
        <begin position="67"/>
        <end position="88"/>
    </location>
</feature>
<comment type="function">
    <text evidence="1">Fluoride channel required for the rapid expulsion of cytoplasmic fluoride.</text>
</comment>
<keyword evidence="6 9" id="KW-0472">Membrane</keyword>
<dbReference type="PANTHER" id="PTHR28259">
    <property type="entry name" value="FLUORIDE EXPORT PROTEIN 1-RELATED"/>
    <property type="match status" value="1"/>
</dbReference>
<evidence type="ECO:0000256" key="7">
    <source>
        <dbReference type="ARBA" id="ARBA00035120"/>
    </source>
</evidence>
<sequence>MGSFALGFLAGVPTVEASHHGHKKWIGISPRTRLMAGVGFCGSFTTFSTFSVDVLGMLNRGDMARAFSYVAVNNVGGIAAAFAGFNFAKRIVYK</sequence>
<evidence type="ECO:0000313" key="11">
    <source>
        <dbReference type="Proteomes" id="UP001530315"/>
    </source>
</evidence>
<evidence type="ECO:0000256" key="6">
    <source>
        <dbReference type="ARBA" id="ARBA00023136"/>
    </source>
</evidence>
<gene>
    <name evidence="10" type="ORF">ACHAW5_004358</name>
</gene>
<evidence type="ECO:0000256" key="8">
    <source>
        <dbReference type="ARBA" id="ARBA00035585"/>
    </source>
</evidence>
<evidence type="ECO:0000256" key="9">
    <source>
        <dbReference type="SAM" id="Phobius"/>
    </source>
</evidence>
<keyword evidence="4 9" id="KW-0812">Transmembrane</keyword>
<feature type="transmembrane region" description="Helical" evidence="9">
    <location>
        <begin position="33"/>
        <end position="55"/>
    </location>
</feature>
<comment type="catalytic activity">
    <reaction evidence="8">
        <text>fluoride(in) = fluoride(out)</text>
        <dbReference type="Rhea" id="RHEA:76159"/>
        <dbReference type="ChEBI" id="CHEBI:17051"/>
    </reaction>
    <physiologicalReaction direction="left-to-right" evidence="8">
        <dbReference type="Rhea" id="RHEA:76160"/>
    </physiologicalReaction>
</comment>